<dbReference type="SUPFAM" id="SSF49384">
    <property type="entry name" value="Carbohydrate-binding domain"/>
    <property type="match status" value="1"/>
</dbReference>
<feature type="transmembrane region" description="Helical" evidence="1">
    <location>
        <begin position="203"/>
        <end position="226"/>
    </location>
</feature>
<keyword evidence="1" id="KW-0472">Membrane</keyword>
<evidence type="ECO:0000259" key="2">
    <source>
        <dbReference type="Pfam" id="PF00963"/>
    </source>
</evidence>
<evidence type="ECO:0000313" key="4">
    <source>
        <dbReference type="Proteomes" id="UP000177135"/>
    </source>
</evidence>
<dbReference type="AlphaFoldDB" id="A0A1F5MZB8"/>
<feature type="domain" description="Cohesin" evidence="2">
    <location>
        <begin position="45"/>
        <end position="133"/>
    </location>
</feature>
<dbReference type="InterPro" id="IPR002102">
    <property type="entry name" value="Cohesin_dom"/>
</dbReference>
<proteinExistence type="predicted"/>
<dbReference type="GO" id="GO:0030246">
    <property type="term" value="F:carbohydrate binding"/>
    <property type="evidence" value="ECO:0007669"/>
    <property type="project" value="InterPro"/>
</dbReference>
<reference evidence="3 4" key="1">
    <citation type="journal article" date="2016" name="Nat. Commun.">
        <title>Thousands of microbial genomes shed light on interconnected biogeochemical processes in an aquifer system.</title>
        <authorList>
            <person name="Anantharaman K."/>
            <person name="Brown C.T."/>
            <person name="Hug L.A."/>
            <person name="Sharon I."/>
            <person name="Castelle C.J."/>
            <person name="Probst A.J."/>
            <person name="Thomas B.C."/>
            <person name="Singh A."/>
            <person name="Wilkins M.J."/>
            <person name="Karaoz U."/>
            <person name="Brodie E.L."/>
            <person name="Williams K.H."/>
            <person name="Hubbard S.S."/>
            <person name="Banfield J.F."/>
        </authorList>
    </citation>
    <scope>NUCLEOTIDE SEQUENCE [LARGE SCALE GENOMIC DNA]</scope>
</reference>
<keyword evidence="1" id="KW-1133">Transmembrane helix</keyword>
<dbReference type="Gene3D" id="2.60.40.680">
    <property type="match status" value="1"/>
</dbReference>
<name>A0A1F5MZB8_9BACT</name>
<organism evidence="3 4">
    <name type="scientific">Candidatus Daviesbacteria bacterium RIFOXYD1_FULL_41_10</name>
    <dbReference type="NCBI Taxonomy" id="1797801"/>
    <lineage>
        <taxon>Bacteria</taxon>
        <taxon>Candidatus Daviesiibacteriota</taxon>
    </lineage>
</organism>
<sequence length="228" mass="22823">MNHELSTIYAASATLSIQPASGTFNIGCPFTLDVFLDTGGARTDGTDAILFYDQSRFTAQKIRPGTIYADYPGTVIDATKGRVAISGISSLSSAFAGQGILASIDFVVAADAPVGATQVTFDFDPADKSKTTDSNVAEQGTVSEILSQVSNGSYVVGTGTCGAVQATPTPVVGRGGSIGTGSGQLPIGNKGGSLTPGGKEPGVALPTIVLATAGVALSLFGVAGLVRK</sequence>
<dbReference type="GO" id="GO:0000272">
    <property type="term" value="P:polysaccharide catabolic process"/>
    <property type="evidence" value="ECO:0007669"/>
    <property type="project" value="InterPro"/>
</dbReference>
<evidence type="ECO:0000313" key="3">
    <source>
        <dbReference type="EMBL" id="OGE70728.1"/>
    </source>
</evidence>
<keyword evidence="1" id="KW-0812">Transmembrane</keyword>
<comment type="caution">
    <text evidence="3">The sequence shown here is derived from an EMBL/GenBank/DDBJ whole genome shotgun (WGS) entry which is preliminary data.</text>
</comment>
<dbReference type="EMBL" id="MFEC01000036">
    <property type="protein sequence ID" value="OGE70728.1"/>
    <property type="molecule type" value="Genomic_DNA"/>
</dbReference>
<dbReference type="Proteomes" id="UP000177135">
    <property type="component" value="Unassembled WGS sequence"/>
</dbReference>
<evidence type="ECO:0000256" key="1">
    <source>
        <dbReference type="SAM" id="Phobius"/>
    </source>
</evidence>
<dbReference type="Pfam" id="PF00963">
    <property type="entry name" value="Cohesin"/>
    <property type="match status" value="1"/>
</dbReference>
<gene>
    <name evidence="3" type="ORF">A2617_03040</name>
</gene>
<accession>A0A1F5MZB8</accession>
<protein>
    <recommendedName>
        <fullName evidence="2">Cohesin domain-containing protein</fullName>
    </recommendedName>
</protein>
<dbReference type="InterPro" id="IPR008965">
    <property type="entry name" value="CBM2/CBM3_carb-bd_dom_sf"/>
</dbReference>